<name>M8CUT8_AEGTA</name>
<feature type="compositionally biased region" description="Basic and acidic residues" evidence="1">
    <location>
        <begin position="185"/>
        <end position="199"/>
    </location>
</feature>
<sequence>MWVILVSYAVKMAKWTINTTWRSYLLHNPFSKATVPLPPTLGTIIDRTSKVCKMLMRSTPNDIVVITTNNIRHSFILSRGGKEVWLPEPWDLLYSYIIDIAFLEGRLYAITRDEDLFLIHIDLDGDGRFIVARGKRIICQPTSCRGYGAWTVSEGEEDEARTSDEKTAGTLDEDGDEEGKAATPENKKTASEEEGDKRKEYHSTLPDCFDYVKQDVPHGSKALIFFKKRTVHPRPLHLDDAYGHFINY</sequence>
<evidence type="ECO:0000256" key="1">
    <source>
        <dbReference type="SAM" id="MobiDB-lite"/>
    </source>
</evidence>
<evidence type="ECO:0000313" key="3">
    <source>
        <dbReference type="EnsemblPlants" id="EMT31372"/>
    </source>
</evidence>
<dbReference type="EnsemblPlants" id="EMT31372">
    <property type="protein sequence ID" value="EMT31372"/>
    <property type="gene ID" value="F775_04184"/>
</dbReference>
<protein>
    <recommendedName>
        <fullName evidence="2">KIB1-4 beta-propeller domain-containing protein</fullName>
    </recommendedName>
</protein>
<dbReference type="PANTHER" id="PTHR33110:SF76">
    <property type="entry name" value="DUF295 DOMAIN-CONTAINING PROTEIN"/>
    <property type="match status" value="1"/>
</dbReference>
<dbReference type="AlphaFoldDB" id="M8CUT8"/>
<feature type="domain" description="KIB1-4 beta-propeller" evidence="2">
    <location>
        <begin position="21"/>
        <end position="128"/>
    </location>
</feature>
<evidence type="ECO:0000259" key="2">
    <source>
        <dbReference type="Pfam" id="PF03478"/>
    </source>
</evidence>
<dbReference type="Pfam" id="PF03478">
    <property type="entry name" value="Beta-prop_KIB1-4"/>
    <property type="match status" value="1"/>
</dbReference>
<feature type="region of interest" description="Disordered" evidence="1">
    <location>
        <begin position="155"/>
        <end position="199"/>
    </location>
</feature>
<dbReference type="InterPro" id="IPR005174">
    <property type="entry name" value="KIB1-4_b-propeller"/>
</dbReference>
<accession>M8CUT8</accession>
<organism evidence="3">
    <name type="scientific">Aegilops tauschii</name>
    <name type="common">Tausch's goatgrass</name>
    <name type="synonym">Aegilops squarrosa</name>
    <dbReference type="NCBI Taxonomy" id="37682"/>
    <lineage>
        <taxon>Eukaryota</taxon>
        <taxon>Viridiplantae</taxon>
        <taxon>Streptophyta</taxon>
        <taxon>Embryophyta</taxon>
        <taxon>Tracheophyta</taxon>
        <taxon>Spermatophyta</taxon>
        <taxon>Magnoliopsida</taxon>
        <taxon>Liliopsida</taxon>
        <taxon>Poales</taxon>
        <taxon>Poaceae</taxon>
        <taxon>BOP clade</taxon>
        <taxon>Pooideae</taxon>
        <taxon>Triticodae</taxon>
        <taxon>Triticeae</taxon>
        <taxon>Triticinae</taxon>
        <taxon>Aegilops</taxon>
    </lineage>
</organism>
<reference evidence="3" key="1">
    <citation type="submission" date="2015-06" db="UniProtKB">
        <authorList>
            <consortium name="EnsemblPlants"/>
        </authorList>
    </citation>
    <scope>IDENTIFICATION</scope>
</reference>
<dbReference type="PANTHER" id="PTHR33110">
    <property type="entry name" value="F-BOX/KELCH-REPEAT PROTEIN-RELATED"/>
    <property type="match status" value="1"/>
</dbReference>
<proteinExistence type="predicted"/>